<organism evidence="9 10">
    <name type="scientific">Parapedobacter indicus</name>
    <dbReference type="NCBI Taxonomy" id="1477437"/>
    <lineage>
        <taxon>Bacteria</taxon>
        <taxon>Pseudomonadati</taxon>
        <taxon>Bacteroidota</taxon>
        <taxon>Sphingobacteriia</taxon>
        <taxon>Sphingobacteriales</taxon>
        <taxon>Sphingobacteriaceae</taxon>
        <taxon>Parapedobacter</taxon>
    </lineage>
</organism>
<evidence type="ECO:0000259" key="7">
    <source>
        <dbReference type="Pfam" id="PF07980"/>
    </source>
</evidence>
<proteinExistence type="inferred from homology"/>
<evidence type="ECO:0000259" key="8">
    <source>
        <dbReference type="Pfam" id="PF14322"/>
    </source>
</evidence>
<dbReference type="Gene3D" id="1.25.40.390">
    <property type="match status" value="1"/>
</dbReference>
<accession>A0A1I3Q4Q8</accession>
<dbReference type="SUPFAM" id="SSF48452">
    <property type="entry name" value="TPR-like"/>
    <property type="match status" value="1"/>
</dbReference>
<feature type="domain" description="SusD-like N-terminal" evidence="8">
    <location>
        <begin position="68"/>
        <end position="211"/>
    </location>
</feature>
<protein>
    <submittedName>
        <fullName evidence="9">Starch-binding associating with outer membrane</fullName>
    </submittedName>
</protein>
<evidence type="ECO:0000256" key="5">
    <source>
        <dbReference type="ARBA" id="ARBA00023237"/>
    </source>
</evidence>
<evidence type="ECO:0000313" key="9">
    <source>
        <dbReference type="EMBL" id="SFJ28381.1"/>
    </source>
</evidence>
<dbReference type="InterPro" id="IPR012944">
    <property type="entry name" value="SusD_RagB_dom"/>
</dbReference>
<dbReference type="Pfam" id="PF07980">
    <property type="entry name" value="SusD_RagB"/>
    <property type="match status" value="1"/>
</dbReference>
<sequence>MRQPNKTKSFIRIAIICLAGIASSCSLDRFPESEFSDVDFWNTETDLMNATNRHYQLLAGFQLDSRGDDNVNQTANSVSNGTRTIPNTSGDWNNPYRDIFTANNILEKGGKAQVSDEIKNRYFGEARFFRAYAYFSLIQKYGDVPLILKTLDTDAPELTMPRTPKAEVIQAIYDDLDFAAAWLPTHQQLPTAQYGRVTKSSALALKARIALYVGTYAKFHNDGDWQSHLTLAVQAAQAVMDQGHQLYPTYDGLFQHEAEGPDNTENIFVKIYGVSPSNLIVGHNYSRDMENGRNAPTRNLVRQYLYSDGLPAFNELNKPSSTRSIHFIEENEEDGYNAIFQNRDPRLAMTLFQAGEQAYKGPWIPTTTLGSRSAFAAKKGFNIEDWQTNGAGTVDKILIRYGEVLLTYAEATYELNGSLSDADLDLTINALRQRAGFSARLSNAFAQVNNLDMREEIRRERTVELALEGFRYDDLIRWKTAETLLPEQLLGAKFDAEDWVGADPSTLNINSEGVLVVEDTNVRSFDSDRDYLYPVPFNEVTLSGGSVVQNPNWQ</sequence>
<dbReference type="STRING" id="1477437.SAMN05444682_108253"/>
<evidence type="ECO:0000256" key="2">
    <source>
        <dbReference type="ARBA" id="ARBA00006275"/>
    </source>
</evidence>
<dbReference type="InterPro" id="IPR033985">
    <property type="entry name" value="SusD-like_N"/>
</dbReference>
<dbReference type="GO" id="GO:0009279">
    <property type="term" value="C:cell outer membrane"/>
    <property type="evidence" value="ECO:0007669"/>
    <property type="project" value="UniProtKB-SubCell"/>
</dbReference>
<keyword evidence="10" id="KW-1185">Reference proteome</keyword>
<feature type="chain" id="PRO_5011453157" evidence="6">
    <location>
        <begin position="25"/>
        <end position="554"/>
    </location>
</feature>
<evidence type="ECO:0000256" key="4">
    <source>
        <dbReference type="ARBA" id="ARBA00023136"/>
    </source>
</evidence>
<evidence type="ECO:0000256" key="1">
    <source>
        <dbReference type="ARBA" id="ARBA00004442"/>
    </source>
</evidence>
<keyword evidence="5" id="KW-0998">Cell outer membrane</keyword>
<dbReference type="EMBL" id="FOQO01000008">
    <property type="protein sequence ID" value="SFJ28381.1"/>
    <property type="molecule type" value="Genomic_DNA"/>
</dbReference>
<dbReference type="AlphaFoldDB" id="A0A1I3Q4Q8"/>
<keyword evidence="3 6" id="KW-0732">Signal</keyword>
<evidence type="ECO:0000313" key="10">
    <source>
        <dbReference type="Proteomes" id="UP000198670"/>
    </source>
</evidence>
<feature type="domain" description="RagB/SusD" evidence="7">
    <location>
        <begin position="292"/>
        <end position="553"/>
    </location>
</feature>
<dbReference type="OrthoDB" id="5694214at2"/>
<gene>
    <name evidence="9" type="ORF">SAMN05444682_108253</name>
</gene>
<evidence type="ECO:0000256" key="6">
    <source>
        <dbReference type="SAM" id="SignalP"/>
    </source>
</evidence>
<dbReference type="InterPro" id="IPR011990">
    <property type="entry name" value="TPR-like_helical_dom_sf"/>
</dbReference>
<dbReference type="Proteomes" id="UP000198670">
    <property type="component" value="Unassembled WGS sequence"/>
</dbReference>
<feature type="signal peptide" evidence="6">
    <location>
        <begin position="1"/>
        <end position="24"/>
    </location>
</feature>
<name>A0A1I3Q4Q8_9SPHI</name>
<dbReference type="Pfam" id="PF14322">
    <property type="entry name" value="SusD-like_3"/>
    <property type="match status" value="1"/>
</dbReference>
<comment type="subcellular location">
    <subcellularLocation>
        <location evidence="1">Cell outer membrane</location>
    </subcellularLocation>
</comment>
<reference evidence="9 10" key="1">
    <citation type="submission" date="2016-10" db="EMBL/GenBank/DDBJ databases">
        <authorList>
            <person name="de Groot N.N."/>
        </authorList>
    </citation>
    <scope>NUCLEOTIDE SEQUENCE [LARGE SCALE GENOMIC DNA]</scope>
    <source>
        <strain evidence="9 10">RK1</strain>
    </source>
</reference>
<dbReference type="PROSITE" id="PS51257">
    <property type="entry name" value="PROKAR_LIPOPROTEIN"/>
    <property type="match status" value="1"/>
</dbReference>
<comment type="similarity">
    <text evidence="2">Belongs to the SusD family.</text>
</comment>
<evidence type="ECO:0000256" key="3">
    <source>
        <dbReference type="ARBA" id="ARBA00022729"/>
    </source>
</evidence>
<keyword evidence="4" id="KW-0472">Membrane</keyword>